<reference evidence="3 4" key="1">
    <citation type="submission" date="2017-11" db="EMBL/GenBank/DDBJ databases">
        <title>Genomic Encyclopedia of Archaeal and Bacterial Type Strains, Phase II (KMG-II): From Individual Species to Whole Genera.</title>
        <authorList>
            <person name="Goeker M."/>
        </authorList>
    </citation>
    <scope>NUCLEOTIDE SEQUENCE [LARGE SCALE GENOMIC DNA]</scope>
    <source>
        <strain evidence="3 4">DSM 27393</strain>
    </source>
</reference>
<dbReference type="PROSITE" id="PS50887">
    <property type="entry name" value="GGDEF"/>
    <property type="match status" value="1"/>
</dbReference>
<dbReference type="CDD" id="cd00130">
    <property type="entry name" value="PAS"/>
    <property type="match status" value="1"/>
</dbReference>
<accession>A0A2M9CG59</accession>
<dbReference type="NCBIfam" id="TIGR00254">
    <property type="entry name" value="GGDEF"/>
    <property type="match status" value="1"/>
</dbReference>
<dbReference type="SUPFAM" id="SSF55073">
    <property type="entry name" value="Nucleotide cyclase"/>
    <property type="match status" value="1"/>
</dbReference>
<dbReference type="CDD" id="cd01949">
    <property type="entry name" value="GGDEF"/>
    <property type="match status" value="1"/>
</dbReference>
<dbReference type="Pfam" id="PF08448">
    <property type="entry name" value="PAS_4"/>
    <property type="match status" value="1"/>
</dbReference>
<dbReference type="InterPro" id="IPR035965">
    <property type="entry name" value="PAS-like_dom_sf"/>
</dbReference>
<organism evidence="3 4">
    <name type="scientific">Diaminobutyricimonas aerilata</name>
    <dbReference type="NCBI Taxonomy" id="1162967"/>
    <lineage>
        <taxon>Bacteria</taxon>
        <taxon>Bacillati</taxon>
        <taxon>Actinomycetota</taxon>
        <taxon>Actinomycetes</taxon>
        <taxon>Micrococcales</taxon>
        <taxon>Microbacteriaceae</taxon>
        <taxon>Diaminobutyricimonas</taxon>
    </lineage>
</organism>
<dbReference type="PANTHER" id="PTHR44757">
    <property type="entry name" value="DIGUANYLATE CYCLASE DGCP"/>
    <property type="match status" value="1"/>
</dbReference>
<feature type="coiled-coil region" evidence="1">
    <location>
        <begin position="126"/>
        <end position="153"/>
    </location>
</feature>
<feature type="domain" description="GGDEF" evidence="2">
    <location>
        <begin position="336"/>
        <end position="471"/>
    </location>
</feature>
<dbReference type="InterPro" id="IPR000014">
    <property type="entry name" value="PAS"/>
</dbReference>
<gene>
    <name evidence="3" type="ORF">CLV46_0379</name>
</gene>
<comment type="caution">
    <text evidence="3">The sequence shown here is derived from an EMBL/GenBank/DDBJ whole genome shotgun (WGS) entry which is preliminary data.</text>
</comment>
<sequence length="471" mass="50164">MTDGIEGTEPAEDLVELYEGAPCGLLSTTPDGVITRVNSTFAGWLGRSAADLHGVAFRDLLTTAGQLFYETRYAPVLNLSGEVREVALTARRDSGELPILANAVLVRDAAGAPVSVRVAVFDASERQDYERRLLAAQRTAAASEARVRALQEASSAFSAAHSERDLARALASATRTALVATRAIVLLLDDDGVLRAQDEADAVLGDALAPLASEALHDGTVITLADLDDAAAASADLSLAFRDARLEAVSIAPLHDDGAPLGAVVGLFARARRIDAEVTELHATLARQAAQVFVRLRLQGELEYRALHDQLTGLPNRKLLQERLDSVLAGARRRGRPVAVIFLDLDGFKRINDELGHRMGDAVLSEVASRLACAVRREDVVGRYGGDEFVVVCEDTESTGAGIVAERLRSEVARPLESVPSGYPVTASIGLAVWMPTEPEPPTPDVALRAADEAMYASKRAGRDRVTLVAL</sequence>
<dbReference type="RefSeq" id="WP_100363229.1">
    <property type="nucleotide sequence ID" value="NZ_PGFF01000001.1"/>
</dbReference>
<dbReference type="SMART" id="SM00267">
    <property type="entry name" value="GGDEF"/>
    <property type="match status" value="1"/>
</dbReference>
<keyword evidence="1" id="KW-0175">Coiled coil</keyword>
<dbReference type="Pfam" id="PF00990">
    <property type="entry name" value="GGDEF"/>
    <property type="match status" value="1"/>
</dbReference>
<dbReference type="NCBIfam" id="TIGR00229">
    <property type="entry name" value="sensory_box"/>
    <property type="match status" value="1"/>
</dbReference>
<dbReference type="InterPro" id="IPR000160">
    <property type="entry name" value="GGDEF_dom"/>
</dbReference>
<dbReference type="SUPFAM" id="SSF55781">
    <property type="entry name" value="GAF domain-like"/>
    <property type="match status" value="1"/>
</dbReference>
<dbReference type="Proteomes" id="UP000228758">
    <property type="component" value="Unassembled WGS sequence"/>
</dbReference>
<dbReference type="FunFam" id="3.30.70.270:FF:000001">
    <property type="entry name" value="Diguanylate cyclase domain protein"/>
    <property type="match status" value="1"/>
</dbReference>
<dbReference type="InterPro" id="IPR029016">
    <property type="entry name" value="GAF-like_dom_sf"/>
</dbReference>
<dbReference type="InterPro" id="IPR013656">
    <property type="entry name" value="PAS_4"/>
</dbReference>
<name>A0A2M9CG59_9MICO</name>
<dbReference type="Gene3D" id="3.30.70.270">
    <property type="match status" value="1"/>
</dbReference>
<evidence type="ECO:0000313" key="4">
    <source>
        <dbReference type="Proteomes" id="UP000228758"/>
    </source>
</evidence>
<dbReference type="InterPro" id="IPR043128">
    <property type="entry name" value="Rev_trsase/Diguanyl_cyclase"/>
</dbReference>
<evidence type="ECO:0000259" key="2">
    <source>
        <dbReference type="PROSITE" id="PS50887"/>
    </source>
</evidence>
<dbReference type="SMART" id="SM00091">
    <property type="entry name" value="PAS"/>
    <property type="match status" value="1"/>
</dbReference>
<dbReference type="SUPFAM" id="SSF55785">
    <property type="entry name" value="PYP-like sensor domain (PAS domain)"/>
    <property type="match status" value="1"/>
</dbReference>
<dbReference type="Gene3D" id="3.30.450.40">
    <property type="match status" value="1"/>
</dbReference>
<dbReference type="AlphaFoldDB" id="A0A2M9CG59"/>
<evidence type="ECO:0000313" key="3">
    <source>
        <dbReference type="EMBL" id="PJJ70850.1"/>
    </source>
</evidence>
<keyword evidence="4" id="KW-1185">Reference proteome</keyword>
<dbReference type="InterPro" id="IPR052155">
    <property type="entry name" value="Biofilm_reg_signaling"/>
</dbReference>
<dbReference type="Gene3D" id="3.30.450.20">
    <property type="entry name" value="PAS domain"/>
    <property type="match status" value="1"/>
</dbReference>
<dbReference type="InterPro" id="IPR029787">
    <property type="entry name" value="Nucleotide_cyclase"/>
</dbReference>
<evidence type="ECO:0000256" key="1">
    <source>
        <dbReference type="SAM" id="Coils"/>
    </source>
</evidence>
<dbReference type="EMBL" id="PGFF01000001">
    <property type="protein sequence ID" value="PJJ70850.1"/>
    <property type="molecule type" value="Genomic_DNA"/>
</dbReference>
<proteinExistence type="predicted"/>
<protein>
    <submittedName>
        <fullName evidence="3">PAS domain S-box-containing protein/diguanylate cyclase (GGDEF)-like protein</fullName>
    </submittedName>
</protein>
<dbReference type="PANTHER" id="PTHR44757:SF2">
    <property type="entry name" value="BIOFILM ARCHITECTURE MAINTENANCE PROTEIN MBAA"/>
    <property type="match status" value="1"/>
</dbReference>
<dbReference type="OrthoDB" id="23692at2"/>